<dbReference type="STRING" id="1004156.AYP45_00660"/>
<feature type="signal peptide" evidence="1">
    <location>
        <begin position="1"/>
        <end position="16"/>
    </location>
</feature>
<organism evidence="2 3">
    <name type="scientific">Candidatus Brocadia carolinensis</name>
    <dbReference type="NCBI Taxonomy" id="1004156"/>
    <lineage>
        <taxon>Bacteria</taxon>
        <taxon>Pseudomonadati</taxon>
        <taxon>Planctomycetota</taxon>
        <taxon>Candidatus Brocadiia</taxon>
        <taxon>Candidatus Brocadiales</taxon>
        <taxon>Candidatus Brocadiaceae</taxon>
        <taxon>Candidatus Brocadia</taxon>
    </lineage>
</organism>
<evidence type="ECO:0000256" key="1">
    <source>
        <dbReference type="SAM" id="SignalP"/>
    </source>
</evidence>
<accession>A0A1V4AXR7</accession>
<dbReference type="EMBL" id="AYTS01000007">
    <property type="protein sequence ID" value="OOP57925.1"/>
    <property type="molecule type" value="Genomic_DNA"/>
</dbReference>
<sequence>MTLKLKVFLLSTQWHAAWLVGLNEMKPNKIGENEDVVFRFGETRSCCLKYFSLRVLSAAAEKYVS</sequence>
<dbReference type="Proteomes" id="UP000189681">
    <property type="component" value="Unassembled WGS sequence"/>
</dbReference>
<gene>
    <name evidence="2" type="ORF">AYP45_00660</name>
</gene>
<comment type="caution">
    <text evidence="2">The sequence shown here is derived from an EMBL/GenBank/DDBJ whole genome shotgun (WGS) entry which is preliminary data.</text>
</comment>
<dbReference type="AlphaFoldDB" id="A0A1V4AXR7"/>
<protein>
    <submittedName>
        <fullName evidence="2">Uncharacterized protein</fullName>
    </submittedName>
</protein>
<reference evidence="2 3" key="1">
    <citation type="journal article" date="2017" name="Water Res.">
        <title>Discovery and metagenomic analysis of an anammox bacterial enrichment related to Candidatus "Brocadia caroliniensis" in a full-scale glycerol-fed nitritation-denitritation separate centrate treatment process.</title>
        <authorList>
            <person name="Park H."/>
            <person name="Brotto A.C."/>
            <person name="van Loosdrecht M.C."/>
            <person name="Chandran K."/>
        </authorList>
    </citation>
    <scope>NUCLEOTIDE SEQUENCE [LARGE SCALE GENOMIC DNA]</scope>
    <source>
        <strain evidence="2">26THWARD</strain>
    </source>
</reference>
<keyword evidence="1" id="KW-0732">Signal</keyword>
<proteinExistence type="predicted"/>
<feature type="chain" id="PRO_5012844515" evidence="1">
    <location>
        <begin position="17"/>
        <end position="65"/>
    </location>
</feature>
<name>A0A1V4AXR7_9BACT</name>
<evidence type="ECO:0000313" key="3">
    <source>
        <dbReference type="Proteomes" id="UP000189681"/>
    </source>
</evidence>
<evidence type="ECO:0000313" key="2">
    <source>
        <dbReference type="EMBL" id="OOP57925.1"/>
    </source>
</evidence>